<reference evidence="2 3" key="1">
    <citation type="submission" date="2018-08" db="EMBL/GenBank/DDBJ databases">
        <title>Microbispora. triticiradicis sp. nov., a novel actinomycete isolated from the root of wheat (Triticum aestivum L.)).</title>
        <authorList>
            <person name="Han C."/>
        </authorList>
    </citation>
    <scope>NUCLEOTIDE SEQUENCE [LARGE SCALE GENOMIC DNA]</scope>
    <source>
        <strain evidence="2 3">NEAU-HRDPA2-9</strain>
    </source>
</reference>
<dbReference type="InterPro" id="IPR034660">
    <property type="entry name" value="DinB/YfiT-like"/>
</dbReference>
<comment type="caution">
    <text evidence="2">The sequence shown here is derived from an EMBL/GenBank/DDBJ whole genome shotgun (WGS) entry which is preliminary data.</text>
</comment>
<dbReference type="InterPro" id="IPR024344">
    <property type="entry name" value="MDMPI_metal-binding"/>
</dbReference>
<name>A0ABX9LCU2_9ACTN</name>
<dbReference type="PANTHER" id="PTHR40758">
    <property type="entry name" value="CONSERVED PROTEIN"/>
    <property type="match status" value="1"/>
</dbReference>
<dbReference type="EMBL" id="QFZU02000160">
    <property type="protein sequence ID" value="RGA01715.1"/>
    <property type="molecule type" value="Genomic_DNA"/>
</dbReference>
<dbReference type="PANTHER" id="PTHR40758:SF1">
    <property type="entry name" value="CONSERVED PROTEIN"/>
    <property type="match status" value="1"/>
</dbReference>
<proteinExistence type="predicted"/>
<organism evidence="2 3">
    <name type="scientific">Microbispora triticiradicis</name>
    <dbReference type="NCBI Taxonomy" id="2200763"/>
    <lineage>
        <taxon>Bacteria</taxon>
        <taxon>Bacillati</taxon>
        <taxon>Actinomycetota</taxon>
        <taxon>Actinomycetes</taxon>
        <taxon>Streptosporangiales</taxon>
        <taxon>Streptosporangiaceae</taxon>
        <taxon>Microbispora</taxon>
    </lineage>
</organism>
<accession>A0ABX9LCU2</accession>
<keyword evidence="3" id="KW-1185">Reference proteome</keyword>
<gene>
    <name evidence="2" type="ORF">DI270_027960</name>
</gene>
<evidence type="ECO:0000259" key="1">
    <source>
        <dbReference type="Pfam" id="PF11716"/>
    </source>
</evidence>
<dbReference type="SUPFAM" id="SSF109854">
    <property type="entry name" value="DinB/YfiT-like putative metalloenzymes"/>
    <property type="match status" value="1"/>
</dbReference>
<dbReference type="InterPro" id="IPR017517">
    <property type="entry name" value="Maleyloyr_isom"/>
</dbReference>
<feature type="domain" description="Mycothiol-dependent maleylpyruvate isomerase metal-binding" evidence="1">
    <location>
        <begin position="19"/>
        <end position="142"/>
    </location>
</feature>
<protein>
    <submittedName>
        <fullName evidence="2">Maleylpyruvate isomerase family mycothiol-dependent enzyme</fullName>
    </submittedName>
</protein>
<keyword evidence="2" id="KW-0413">Isomerase</keyword>
<evidence type="ECO:0000313" key="2">
    <source>
        <dbReference type="EMBL" id="RGA01715.1"/>
    </source>
</evidence>
<evidence type="ECO:0000313" key="3">
    <source>
        <dbReference type="Proteomes" id="UP000262538"/>
    </source>
</evidence>
<dbReference type="Pfam" id="PF11716">
    <property type="entry name" value="MDMPI_N"/>
    <property type="match status" value="1"/>
</dbReference>
<dbReference type="NCBIfam" id="TIGR03083">
    <property type="entry name" value="maleylpyruvate isomerase family mycothiol-dependent enzyme"/>
    <property type="match status" value="1"/>
</dbReference>
<sequence>MSSATGGSMSDWTHLRHTEAAAREIDLMADAVRGRDGGTPVPTCPGWDLRALAEHTGAVHRWAAAMVRDAAAHRYPREEMDHGYPADFTGFADWLRAGAVLLTEAMKSRDPETEVWGWAGERSAAFWSRRQLHETVVHRADAEIALGIAPEVDEDVAADGVAEFFDVLPYARWRPLLAELKGDGESISWRAGTGRSWLVRLTPAGFAYERSDVAGDVTVRTETTGDLMLTLWGRREPAAVEGDAALLHWWRERAQI</sequence>
<dbReference type="GO" id="GO:0016853">
    <property type="term" value="F:isomerase activity"/>
    <property type="evidence" value="ECO:0007669"/>
    <property type="project" value="UniProtKB-KW"/>
</dbReference>
<dbReference type="Proteomes" id="UP000262538">
    <property type="component" value="Unassembled WGS sequence"/>
</dbReference>